<name>A0ACB9QRZ1_9MYRT</name>
<accession>A0ACB9QRZ1</accession>
<keyword evidence="2" id="KW-1185">Reference proteome</keyword>
<organism evidence="1 2">
    <name type="scientific">Melastoma candidum</name>
    <dbReference type="NCBI Taxonomy" id="119954"/>
    <lineage>
        <taxon>Eukaryota</taxon>
        <taxon>Viridiplantae</taxon>
        <taxon>Streptophyta</taxon>
        <taxon>Embryophyta</taxon>
        <taxon>Tracheophyta</taxon>
        <taxon>Spermatophyta</taxon>
        <taxon>Magnoliopsida</taxon>
        <taxon>eudicotyledons</taxon>
        <taxon>Gunneridae</taxon>
        <taxon>Pentapetalae</taxon>
        <taxon>rosids</taxon>
        <taxon>malvids</taxon>
        <taxon>Myrtales</taxon>
        <taxon>Melastomataceae</taxon>
        <taxon>Melastomatoideae</taxon>
        <taxon>Melastomateae</taxon>
        <taxon>Melastoma</taxon>
    </lineage>
</organism>
<sequence length="415" mass="46551">MGIKGLTKVLREKAPDAVTERKVEEYSGRRIAVDASTCIYQFLIVVGRRGTDTLTNDAGEVTSHLQGMFARAVGLLDSGVMPVFVFDGSPPYLKMREIAKRSLRRNDAHEDLALAIQSGRKDDIEKFSKRTVKVTRQHNEDCKKLLRLLGLPVLEAPSEAEAQCASLCISGKVYGVASEDMDSLTFGAPRLLRQMMVPSSRKSEVLEFKLSKILEQMSLDMDQFIDFCLLCGCDYCDGIRGVGVQTALKLIRQHGSIDIILEKINKDRYSVPDEWSYKEARQFFKEPPVFNPDEEPELKWIAPNEEGLITFLVKENGFNINRVKKALEKVKTAERRLIDDIPNPYRKSGAAREKEGTCVLQSPRHVTTPKMLLCGAHKTLQPKVFGNVCISSIDLALMNSRIRQPCRGLSVGLWS</sequence>
<proteinExistence type="predicted"/>
<evidence type="ECO:0000313" key="1">
    <source>
        <dbReference type="EMBL" id="KAI4369344.1"/>
    </source>
</evidence>
<gene>
    <name evidence="1" type="ORF">MLD38_017792</name>
</gene>
<dbReference type="EMBL" id="CM042884">
    <property type="protein sequence ID" value="KAI4369344.1"/>
    <property type="molecule type" value="Genomic_DNA"/>
</dbReference>
<evidence type="ECO:0000313" key="2">
    <source>
        <dbReference type="Proteomes" id="UP001057402"/>
    </source>
</evidence>
<dbReference type="Proteomes" id="UP001057402">
    <property type="component" value="Chromosome 5"/>
</dbReference>
<comment type="caution">
    <text evidence="1">The sequence shown here is derived from an EMBL/GenBank/DDBJ whole genome shotgun (WGS) entry which is preliminary data.</text>
</comment>
<protein>
    <submittedName>
        <fullName evidence="1">Uncharacterized protein</fullName>
    </submittedName>
</protein>
<reference evidence="2" key="1">
    <citation type="journal article" date="2023" name="Front. Plant Sci.">
        <title>Chromosomal-level genome assembly of Melastoma candidum provides insights into trichome evolution.</title>
        <authorList>
            <person name="Zhong Y."/>
            <person name="Wu W."/>
            <person name="Sun C."/>
            <person name="Zou P."/>
            <person name="Liu Y."/>
            <person name="Dai S."/>
            <person name="Zhou R."/>
        </authorList>
    </citation>
    <scope>NUCLEOTIDE SEQUENCE [LARGE SCALE GENOMIC DNA]</scope>
</reference>